<proteinExistence type="inferred from homology"/>
<evidence type="ECO:0000256" key="1">
    <source>
        <dbReference type="ARBA" id="ARBA00004651"/>
    </source>
</evidence>
<feature type="transmembrane region" description="Helical" evidence="8">
    <location>
        <begin position="27"/>
        <end position="46"/>
    </location>
</feature>
<dbReference type="GO" id="GO:1903785">
    <property type="term" value="P:L-valine transmembrane transport"/>
    <property type="evidence" value="ECO:0007669"/>
    <property type="project" value="TreeGrafter"/>
</dbReference>
<feature type="transmembrane region" description="Helical" evidence="8">
    <location>
        <begin position="170"/>
        <end position="191"/>
    </location>
</feature>
<protein>
    <submittedName>
        <fullName evidence="9">AzlC family ABC transporter permease</fullName>
    </submittedName>
</protein>
<comment type="similarity">
    <text evidence="2">Belongs to the AzlC family.</text>
</comment>
<evidence type="ECO:0000256" key="5">
    <source>
        <dbReference type="ARBA" id="ARBA00022692"/>
    </source>
</evidence>
<evidence type="ECO:0000313" key="9">
    <source>
        <dbReference type="EMBL" id="QTX32472.1"/>
    </source>
</evidence>
<comment type="subcellular location">
    <subcellularLocation>
        <location evidence="1">Cell membrane</location>
        <topology evidence="1">Multi-pass membrane protein</topology>
    </subcellularLocation>
</comment>
<dbReference type="Pfam" id="PF03591">
    <property type="entry name" value="AzlC"/>
    <property type="match status" value="1"/>
</dbReference>
<dbReference type="Proteomes" id="UP000671879">
    <property type="component" value="Chromosome"/>
</dbReference>
<name>A0A9Q7EZR3_9BACT</name>
<evidence type="ECO:0000256" key="6">
    <source>
        <dbReference type="ARBA" id="ARBA00022989"/>
    </source>
</evidence>
<keyword evidence="6 8" id="KW-1133">Transmembrane helix</keyword>
<evidence type="ECO:0000256" key="8">
    <source>
        <dbReference type="SAM" id="Phobius"/>
    </source>
</evidence>
<evidence type="ECO:0000256" key="7">
    <source>
        <dbReference type="ARBA" id="ARBA00023136"/>
    </source>
</evidence>
<keyword evidence="4" id="KW-1003">Cell membrane</keyword>
<keyword evidence="5 8" id="KW-0812">Transmembrane</keyword>
<evidence type="ECO:0000256" key="4">
    <source>
        <dbReference type="ARBA" id="ARBA00022475"/>
    </source>
</evidence>
<sequence length="244" mass="25303">MTEAHFSGKDAASSRGALTDALRGARAVLPILVGIVPFAVVLGFIMKQTGLTSFESGFFSLSLIAGTSQVATVHLFGADAPFLVIVATAVMLNMRYAMYSLSLVPLLGHEPWWKRLLCAYVISDQSYAFTMAEVETTGGQMDVTAFLLGASLAIFLPWAAGISVGYHVGAVIPASLPLDFTLPLVFTALLAPQMKDRGRIGAAAVAAPAAVVLVPAVPLQLGFLAALLLGVAAGVLLDGKGRAS</sequence>
<evidence type="ECO:0000256" key="3">
    <source>
        <dbReference type="ARBA" id="ARBA00022448"/>
    </source>
</evidence>
<dbReference type="AlphaFoldDB" id="A0A9Q7EZR3"/>
<dbReference type="InterPro" id="IPR011606">
    <property type="entry name" value="Brnchd-chn_aa_trnsp_permease"/>
</dbReference>
<dbReference type="PANTHER" id="PTHR34979:SF1">
    <property type="entry name" value="INNER MEMBRANE PROTEIN YGAZ"/>
    <property type="match status" value="1"/>
</dbReference>
<reference evidence="10" key="1">
    <citation type="submission" date="2021-04" db="EMBL/GenBank/DDBJ databases">
        <title>A novel Synergistetes isolate from a pyrite-forming mixed culture.</title>
        <authorList>
            <person name="Bunk B."/>
            <person name="Sproer C."/>
            <person name="Spring S."/>
            <person name="Pester M."/>
        </authorList>
    </citation>
    <scope>NUCLEOTIDE SEQUENCE [LARGE SCALE GENOMIC DNA]</scope>
    <source>
        <strain evidence="10">J.5.4.2-T.3.5.2</strain>
    </source>
</reference>
<feature type="transmembrane region" description="Helical" evidence="8">
    <location>
        <begin position="145"/>
        <end position="164"/>
    </location>
</feature>
<gene>
    <name evidence="9" type="ORF">KAR29_00535</name>
</gene>
<dbReference type="RefSeq" id="WP_274373708.1">
    <property type="nucleotide sequence ID" value="NZ_CP072943.1"/>
</dbReference>
<organism evidence="9 10">
    <name type="scientific">Aminithiophilus ramosus</name>
    <dbReference type="NCBI Taxonomy" id="3029084"/>
    <lineage>
        <taxon>Bacteria</taxon>
        <taxon>Thermotogati</taxon>
        <taxon>Synergistota</taxon>
        <taxon>Synergistia</taxon>
        <taxon>Synergistales</taxon>
        <taxon>Aminithiophilaceae</taxon>
        <taxon>Aminithiophilus</taxon>
    </lineage>
</organism>
<evidence type="ECO:0000256" key="2">
    <source>
        <dbReference type="ARBA" id="ARBA00010735"/>
    </source>
</evidence>
<accession>A0A9Q7EZR3</accession>
<dbReference type="PANTHER" id="PTHR34979">
    <property type="entry name" value="INNER MEMBRANE PROTEIN YGAZ"/>
    <property type="match status" value="1"/>
</dbReference>
<dbReference type="KEGG" id="aram:KAR29_00535"/>
<keyword evidence="7 8" id="KW-0472">Membrane</keyword>
<evidence type="ECO:0000313" key="10">
    <source>
        <dbReference type="Proteomes" id="UP000671879"/>
    </source>
</evidence>
<dbReference type="GO" id="GO:0005886">
    <property type="term" value="C:plasma membrane"/>
    <property type="evidence" value="ECO:0007669"/>
    <property type="project" value="UniProtKB-SubCell"/>
</dbReference>
<keyword evidence="3" id="KW-0813">Transport</keyword>
<keyword evidence="10" id="KW-1185">Reference proteome</keyword>
<dbReference type="EMBL" id="CP072943">
    <property type="protein sequence ID" value="QTX32472.1"/>
    <property type="molecule type" value="Genomic_DNA"/>
</dbReference>